<dbReference type="EMBL" id="CM042043">
    <property type="protein sequence ID" value="KAI3695787.1"/>
    <property type="molecule type" value="Genomic_DNA"/>
</dbReference>
<reference evidence="2" key="1">
    <citation type="journal article" date="2022" name="Mol. Ecol. Resour.">
        <title>The genomes of chicory, endive, great burdock and yacon provide insights into Asteraceae palaeo-polyploidization history and plant inulin production.</title>
        <authorList>
            <person name="Fan W."/>
            <person name="Wang S."/>
            <person name="Wang H."/>
            <person name="Wang A."/>
            <person name="Jiang F."/>
            <person name="Liu H."/>
            <person name="Zhao H."/>
            <person name="Xu D."/>
            <person name="Zhang Y."/>
        </authorList>
    </citation>
    <scope>NUCLEOTIDE SEQUENCE [LARGE SCALE GENOMIC DNA]</scope>
    <source>
        <strain evidence="2">cv. Yunnan</strain>
    </source>
</reference>
<dbReference type="Proteomes" id="UP001056120">
    <property type="component" value="Linkage Group LG26"/>
</dbReference>
<sequence>MSLSSLTHIPPKTDNTSTSGTVSSPIHSVNQEGKTSLPTIAPIITFRSDEESSFNSDEETASFDDLASTEAFEHLFMTVRATTERVDQDSDIEDAASRTTAPTKTIFQNTYQKQQFTFDDIPPSKWPVNEGREKDKVCSAKLGNVHVG</sequence>
<protein>
    <submittedName>
        <fullName evidence="1">Uncharacterized protein</fullName>
    </submittedName>
</protein>
<accession>A0ACB8ZDW0</accession>
<reference evidence="1 2" key="2">
    <citation type="journal article" date="2022" name="Mol. Ecol. Resour.">
        <title>The genomes of chicory, endive, great burdock and yacon provide insights into Asteraceae paleo-polyploidization history and plant inulin production.</title>
        <authorList>
            <person name="Fan W."/>
            <person name="Wang S."/>
            <person name="Wang H."/>
            <person name="Wang A."/>
            <person name="Jiang F."/>
            <person name="Liu H."/>
            <person name="Zhao H."/>
            <person name="Xu D."/>
            <person name="Zhang Y."/>
        </authorList>
    </citation>
    <scope>NUCLEOTIDE SEQUENCE [LARGE SCALE GENOMIC DNA]</scope>
    <source>
        <strain evidence="2">cv. Yunnan</strain>
        <tissue evidence="1">Leaves</tissue>
    </source>
</reference>
<name>A0ACB8ZDW0_9ASTR</name>
<organism evidence="1 2">
    <name type="scientific">Smallanthus sonchifolius</name>
    <dbReference type="NCBI Taxonomy" id="185202"/>
    <lineage>
        <taxon>Eukaryota</taxon>
        <taxon>Viridiplantae</taxon>
        <taxon>Streptophyta</taxon>
        <taxon>Embryophyta</taxon>
        <taxon>Tracheophyta</taxon>
        <taxon>Spermatophyta</taxon>
        <taxon>Magnoliopsida</taxon>
        <taxon>eudicotyledons</taxon>
        <taxon>Gunneridae</taxon>
        <taxon>Pentapetalae</taxon>
        <taxon>asterids</taxon>
        <taxon>campanulids</taxon>
        <taxon>Asterales</taxon>
        <taxon>Asteraceae</taxon>
        <taxon>Asteroideae</taxon>
        <taxon>Heliantheae alliance</taxon>
        <taxon>Millerieae</taxon>
        <taxon>Smallanthus</taxon>
    </lineage>
</organism>
<comment type="caution">
    <text evidence="1">The sequence shown here is derived from an EMBL/GenBank/DDBJ whole genome shotgun (WGS) entry which is preliminary data.</text>
</comment>
<proteinExistence type="predicted"/>
<keyword evidence="2" id="KW-1185">Reference proteome</keyword>
<gene>
    <name evidence="1" type="ORF">L1987_78788</name>
</gene>
<evidence type="ECO:0000313" key="1">
    <source>
        <dbReference type="EMBL" id="KAI3695787.1"/>
    </source>
</evidence>
<evidence type="ECO:0000313" key="2">
    <source>
        <dbReference type="Proteomes" id="UP001056120"/>
    </source>
</evidence>